<name>A0ABW1JFP6_9ACTN</name>
<gene>
    <name evidence="2" type="ORF">ACFQDO_13680</name>
</gene>
<comment type="caution">
    <text evidence="2">The sequence shown here is derived from an EMBL/GenBank/DDBJ whole genome shotgun (WGS) entry which is preliminary data.</text>
</comment>
<keyword evidence="1" id="KW-0812">Transmembrane</keyword>
<dbReference type="RefSeq" id="WP_345715127.1">
    <property type="nucleotide sequence ID" value="NZ_BAABFP010000002.1"/>
</dbReference>
<keyword evidence="1" id="KW-1133">Transmembrane helix</keyword>
<dbReference type="EMBL" id="JBHSRD010000004">
    <property type="protein sequence ID" value="MFC6008181.1"/>
    <property type="molecule type" value="Genomic_DNA"/>
</dbReference>
<reference evidence="3" key="1">
    <citation type="journal article" date="2019" name="Int. J. Syst. Evol. Microbiol.">
        <title>The Global Catalogue of Microorganisms (GCM) 10K type strain sequencing project: providing services to taxonomists for standard genome sequencing and annotation.</title>
        <authorList>
            <consortium name="The Broad Institute Genomics Platform"/>
            <consortium name="The Broad Institute Genome Sequencing Center for Infectious Disease"/>
            <person name="Wu L."/>
            <person name="Ma J."/>
        </authorList>
    </citation>
    <scope>NUCLEOTIDE SEQUENCE [LARGE SCALE GENOMIC DNA]</scope>
    <source>
        <strain evidence="3">KACC 14249</strain>
    </source>
</reference>
<keyword evidence="3" id="KW-1185">Reference proteome</keyword>
<accession>A0ABW1JFP6</accession>
<proteinExistence type="predicted"/>
<dbReference type="Pfam" id="PF10066">
    <property type="entry name" value="DUF2304"/>
    <property type="match status" value="1"/>
</dbReference>
<dbReference type="InterPro" id="IPR019277">
    <property type="entry name" value="DUF2304"/>
</dbReference>
<evidence type="ECO:0000256" key="1">
    <source>
        <dbReference type="SAM" id="Phobius"/>
    </source>
</evidence>
<feature type="transmembrane region" description="Helical" evidence="1">
    <location>
        <begin position="6"/>
        <end position="25"/>
    </location>
</feature>
<protein>
    <submittedName>
        <fullName evidence="2">DUF2304 domain-containing protein</fullName>
    </submittedName>
</protein>
<evidence type="ECO:0000313" key="2">
    <source>
        <dbReference type="EMBL" id="MFC6008181.1"/>
    </source>
</evidence>
<feature type="transmembrane region" description="Helical" evidence="1">
    <location>
        <begin position="69"/>
        <end position="86"/>
    </location>
</feature>
<keyword evidence="1" id="KW-0472">Membrane</keyword>
<dbReference type="Proteomes" id="UP001596189">
    <property type="component" value="Unassembled WGS sequence"/>
</dbReference>
<feature type="transmembrane region" description="Helical" evidence="1">
    <location>
        <begin position="37"/>
        <end position="63"/>
    </location>
</feature>
<evidence type="ECO:0000313" key="3">
    <source>
        <dbReference type="Proteomes" id="UP001596189"/>
    </source>
</evidence>
<organism evidence="2 3">
    <name type="scientific">Angustibacter luteus</name>
    <dbReference type="NCBI Taxonomy" id="658456"/>
    <lineage>
        <taxon>Bacteria</taxon>
        <taxon>Bacillati</taxon>
        <taxon>Actinomycetota</taxon>
        <taxon>Actinomycetes</taxon>
        <taxon>Kineosporiales</taxon>
        <taxon>Kineosporiaceae</taxon>
    </lineage>
</organism>
<sequence length="122" mass="13219">MLIIQVVLIIAMVAGGAYLLVVSPVNSRHLALRRLGLLAFVVFGTAAIIAPGLTSEIAGWVGVGRGTDLLLYLLFVAFLAFVATTGRRQRQLERQLTVLTRRLALDEAGPPPQRQADDSVRR</sequence>